<protein>
    <submittedName>
        <fullName evidence="2">Uncharacterized protein</fullName>
    </submittedName>
</protein>
<evidence type="ECO:0000313" key="3">
    <source>
        <dbReference type="Proteomes" id="UP001163115"/>
    </source>
</evidence>
<feature type="transmembrane region" description="Helical" evidence="1">
    <location>
        <begin position="119"/>
        <end position="139"/>
    </location>
</feature>
<sequence>MKNAKRKKLRNIFLVLFVIITVACVVLNLKVNNGVREEDCEKVEVEILDVNKNVVAKKMFRKKAKEFIKVTAAYQNKEYEVKGAVGYDKFVRLKGHKFNALLYNDEIYYDLASAKTSTAFGTIYFILLAADFGCLMLAAQFSTKKKDSD</sequence>
<dbReference type="PROSITE" id="PS51257">
    <property type="entry name" value="PROKAR_LIPOPROTEIN"/>
    <property type="match status" value="1"/>
</dbReference>
<keyword evidence="1" id="KW-0472">Membrane</keyword>
<dbReference type="RefSeq" id="WP_268116007.1">
    <property type="nucleotide sequence ID" value="NZ_CP113524.1"/>
</dbReference>
<proteinExistence type="predicted"/>
<evidence type="ECO:0000313" key="2">
    <source>
        <dbReference type="EMBL" id="WAJ25084.1"/>
    </source>
</evidence>
<feature type="transmembrane region" description="Helical" evidence="1">
    <location>
        <begin position="12"/>
        <end position="29"/>
    </location>
</feature>
<evidence type="ECO:0000256" key="1">
    <source>
        <dbReference type="SAM" id="Phobius"/>
    </source>
</evidence>
<keyword evidence="3" id="KW-1185">Reference proteome</keyword>
<dbReference type="Proteomes" id="UP001163115">
    <property type="component" value="Chromosome"/>
</dbReference>
<gene>
    <name evidence="2" type="ORF">OW255_06120</name>
</gene>
<keyword evidence="1" id="KW-0812">Transmembrane</keyword>
<reference evidence="2" key="1">
    <citation type="submission" date="2022-11" db="EMBL/GenBank/DDBJ databases">
        <title>Lacrimispora xylanolytica sy1, complete genome.</title>
        <authorList>
            <person name="Choi S."/>
        </authorList>
    </citation>
    <scope>NUCLEOTIDE SEQUENCE</scope>
    <source>
        <strain evidence="2">Sy1</strain>
    </source>
</reference>
<keyword evidence="1" id="KW-1133">Transmembrane helix</keyword>
<organism evidence="2 3">
    <name type="scientific">Lacrimispora xylanolytica</name>
    <dbReference type="NCBI Taxonomy" id="29375"/>
    <lineage>
        <taxon>Bacteria</taxon>
        <taxon>Bacillati</taxon>
        <taxon>Bacillota</taxon>
        <taxon>Clostridia</taxon>
        <taxon>Lachnospirales</taxon>
        <taxon>Lachnospiraceae</taxon>
        <taxon>Lacrimispora</taxon>
    </lineage>
</organism>
<accession>A0ABY7AFB7</accession>
<dbReference type="EMBL" id="CP113524">
    <property type="protein sequence ID" value="WAJ25084.1"/>
    <property type="molecule type" value="Genomic_DNA"/>
</dbReference>
<name>A0ABY7AFB7_9FIRM</name>